<evidence type="ECO:0000256" key="1">
    <source>
        <dbReference type="SAM" id="MobiDB-lite"/>
    </source>
</evidence>
<reference evidence="5" key="1">
    <citation type="journal article" date="2019" name="Int. J. Syst. Evol. Microbiol.">
        <title>The Global Catalogue of Microorganisms (GCM) 10K type strain sequencing project: providing services to taxonomists for standard genome sequencing and annotation.</title>
        <authorList>
            <consortium name="The Broad Institute Genomics Platform"/>
            <consortium name="The Broad Institute Genome Sequencing Center for Infectious Disease"/>
            <person name="Wu L."/>
            <person name="Ma J."/>
        </authorList>
    </citation>
    <scope>NUCLEOTIDE SEQUENCE [LARGE SCALE GENOMIC DNA]</scope>
    <source>
        <strain evidence="5">JCM 19129</strain>
    </source>
</reference>
<keyword evidence="5" id="KW-1185">Reference proteome</keyword>
<evidence type="ECO:0000256" key="3">
    <source>
        <dbReference type="SAM" id="SignalP"/>
    </source>
</evidence>
<sequence length="296" mass="30085">MKTTTTAIAVLTTGLVLGIPAASSATALATEEPAPASLAADVLLQSSSPDYPAPTSENLSSAAEGGISLGEGAGEIPADFLLTAWLEPEHSDYESGEIIDIWLVPTDGGAPSHVGRGPAEYTEIQPIYTGSDDTVIRHTVDLTIPGELYPDGAEAGTLALTAMNQTGEVLAWTDAYQLAPSGTTAPEEPADIVTPIPSTEPPETAEPAPAPPRVEPDAEPTENAPAVTPTPSASATAAGLPVPGTSSATSRVSAQEELAQTGVQQVAIAAGALLLLSAGIVTALVARRRHRSESRF</sequence>
<feature type="transmembrane region" description="Helical" evidence="2">
    <location>
        <begin position="266"/>
        <end position="286"/>
    </location>
</feature>
<keyword evidence="2" id="KW-0812">Transmembrane</keyword>
<feature type="region of interest" description="Disordered" evidence="1">
    <location>
        <begin position="180"/>
        <end position="253"/>
    </location>
</feature>
<name>A0ABP9FU40_9MICC</name>
<evidence type="ECO:0000313" key="5">
    <source>
        <dbReference type="Proteomes" id="UP001500368"/>
    </source>
</evidence>
<dbReference type="Proteomes" id="UP001500368">
    <property type="component" value="Unassembled WGS sequence"/>
</dbReference>
<dbReference type="RefSeq" id="WP_345476948.1">
    <property type="nucleotide sequence ID" value="NZ_BAABLW010000005.1"/>
</dbReference>
<keyword evidence="2" id="KW-1133">Transmembrane helix</keyword>
<feature type="compositionally biased region" description="Low complexity" evidence="1">
    <location>
        <begin position="194"/>
        <end position="207"/>
    </location>
</feature>
<keyword evidence="3" id="KW-0732">Signal</keyword>
<dbReference type="EMBL" id="BAABLW010000005">
    <property type="protein sequence ID" value="GAA4916487.1"/>
    <property type="molecule type" value="Genomic_DNA"/>
</dbReference>
<evidence type="ECO:0000256" key="2">
    <source>
        <dbReference type="SAM" id="Phobius"/>
    </source>
</evidence>
<comment type="caution">
    <text evidence="4">The sequence shown here is derived from an EMBL/GenBank/DDBJ whole genome shotgun (WGS) entry which is preliminary data.</text>
</comment>
<evidence type="ECO:0008006" key="6">
    <source>
        <dbReference type="Google" id="ProtNLM"/>
    </source>
</evidence>
<proteinExistence type="predicted"/>
<accession>A0ABP9FU40</accession>
<feature type="compositionally biased region" description="Polar residues" evidence="1">
    <location>
        <begin position="244"/>
        <end position="253"/>
    </location>
</feature>
<keyword evidence="2" id="KW-0472">Membrane</keyword>
<protein>
    <recommendedName>
        <fullName evidence="6">Gram-positive cocci surface proteins LPxTG domain-containing protein</fullName>
    </recommendedName>
</protein>
<feature type="chain" id="PRO_5045436827" description="Gram-positive cocci surface proteins LPxTG domain-containing protein" evidence="3">
    <location>
        <begin position="30"/>
        <end position="296"/>
    </location>
</feature>
<gene>
    <name evidence="4" type="ORF">GCM10025790_09720</name>
</gene>
<organism evidence="4 5">
    <name type="scientific">Nesterenkonia rhizosphaerae</name>
    <dbReference type="NCBI Taxonomy" id="1348272"/>
    <lineage>
        <taxon>Bacteria</taxon>
        <taxon>Bacillati</taxon>
        <taxon>Actinomycetota</taxon>
        <taxon>Actinomycetes</taxon>
        <taxon>Micrococcales</taxon>
        <taxon>Micrococcaceae</taxon>
        <taxon>Nesterenkonia</taxon>
    </lineage>
</organism>
<evidence type="ECO:0000313" key="4">
    <source>
        <dbReference type="EMBL" id="GAA4916487.1"/>
    </source>
</evidence>
<feature type="signal peptide" evidence="3">
    <location>
        <begin position="1"/>
        <end position="29"/>
    </location>
</feature>
<feature type="compositionally biased region" description="Low complexity" evidence="1">
    <location>
        <begin position="224"/>
        <end position="238"/>
    </location>
</feature>